<organism evidence="1 2">
    <name type="scientific">Amycolatopsis coloradensis</name>
    <dbReference type="NCBI Taxonomy" id="76021"/>
    <lineage>
        <taxon>Bacteria</taxon>
        <taxon>Bacillati</taxon>
        <taxon>Actinomycetota</taxon>
        <taxon>Actinomycetes</taxon>
        <taxon>Pseudonocardiales</taxon>
        <taxon>Pseudonocardiaceae</taxon>
        <taxon>Amycolatopsis</taxon>
    </lineage>
</organism>
<accession>A0ACD5BDG4</accession>
<proteinExistence type="predicted"/>
<evidence type="ECO:0000313" key="2">
    <source>
        <dbReference type="Proteomes" id="UP001456344"/>
    </source>
</evidence>
<evidence type="ECO:0000313" key="1">
    <source>
        <dbReference type="EMBL" id="WYW17433.1"/>
    </source>
</evidence>
<dbReference type="Proteomes" id="UP001456344">
    <property type="component" value="Chromosome"/>
</dbReference>
<protein>
    <submittedName>
        <fullName evidence="1">Uncharacterized protein</fullName>
    </submittedName>
</protein>
<dbReference type="EMBL" id="CP150484">
    <property type="protein sequence ID" value="WYW17433.1"/>
    <property type="molecule type" value="Genomic_DNA"/>
</dbReference>
<sequence>MPDHTTAELARLVSQPHVVEILDILAEAPCSLEDLHRQLRVSRQAVTSALRVLAAAGVAHRHGHSGSWDNRPSPSVRHGLTATGRDLARQLDRLEVWTALYRRYLDTAPAKKSTAALAARYCVGLLLAVAGTLFLGNAEHTIPFGIGSLVLLAAMAYRTSRRIT</sequence>
<gene>
    <name evidence="1" type="ORF">LCL61_17945</name>
</gene>
<keyword evidence="2" id="KW-1185">Reference proteome</keyword>
<name>A0ACD5BDG4_9PSEU</name>
<reference evidence="1" key="1">
    <citation type="submission" date="2023-10" db="EMBL/GenBank/DDBJ databases">
        <title>Whole genome sequencing of actinobacterial strain Amycolatopsis sp. (BCA-696) identifies the underlying plant growth-promoting genes.</title>
        <authorList>
            <person name="Gandham P."/>
            <person name="Vadla N."/>
            <person name="Saji A."/>
            <person name="Srinivas V."/>
            <person name="Ruperao P."/>
            <person name="Selvanayagam S."/>
            <person name="Saxena R.K."/>
            <person name="Rathore A."/>
            <person name="Gopalakrishnan S."/>
            <person name="Thakur V."/>
        </authorList>
    </citation>
    <scope>NUCLEOTIDE SEQUENCE</scope>
    <source>
        <strain evidence="1">BCA-696</strain>
    </source>
</reference>